<dbReference type="STRING" id="1603606.DSOUD_2109"/>
<dbReference type="Gene3D" id="3.40.50.300">
    <property type="entry name" value="P-loop containing nucleotide triphosphate hydrolases"/>
    <property type="match status" value="1"/>
</dbReference>
<keyword evidence="5" id="KW-0829">Tyrosine-protein kinase</keyword>
<evidence type="ECO:0000259" key="6">
    <source>
        <dbReference type="Pfam" id="PF13614"/>
    </source>
</evidence>
<sequence>MSRIEKALEKASLLRENQALEKASLRREYQERPPVPLEAGPRAPGHVALKVAPLPVNSPFLMSAGNCQAGIAEEYKKLKSLVVKLTRAEAFRNTLAVTSTLPGEGKTVTAINLALTLAQEYDHTVLLVDADLRKPMVHKYLGIEPEVGLAHCLRDGVPIEQALVKTGLGKLVVLPAGDAISDPVERFASQRMKEIITEIKSRYGDRYIIFDLPPVLPFAEAQILGAEVDGVIFVIRQRQVKATEVQEALESLKPVNMLGVVFNCVTTPSKLGRYRYY</sequence>
<dbReference type="AlphaFoldDB" id="A0A0M4D373"/>
<gene>
    <name evidence="7" type="ORF">DSOUD_2109</name>
</gene>
<dbReference type="InterPro" id="IPR027417">
    <property type="entry name" value="P-loop_NTPase"/>
</dbReference>
<dbReference type="InterPro" id="IPR025669">
    <property type="entry name" value="AAA_dom"/>
</dbReference>
<reference evidence="7 8" key="1">
    <citation type="submission" date="2015-07" db="EMBL/GenBank/DDBJ databases">
        <title>Isolation and Genomic Characterization of a Novel Halophilic Metal-Reducing Deltaproteobacterium from the Deep Subsurface.</title>
        <authorList>
            <person name="Badalamenti J.P."/>
            <person name="Summers Z.M."/>
            <person name="Gralnick J.A."/>
            <person name="Bond D.R."/>
        </authorList>
    </citation>
    <scope>NUCLEOTIDE SEQUENCE [LARGE SCALE GENOMIC DNA]</scope>
    <source>
        <strain evidence="7 8">WTL</strain>
    </source>
</reference>
<name>A0A0M4D373_9BACT</name>
<accession>A0A0M4D373</accession>
<dbReference type="NCBIfam" id="TIGR01007">
    <property type="entry name" value="eps_fam"/>
    <property type="match status" value="1"/>
</dbReference>
<dbReference type="CDD" id="cd05387">
    <property type="entry name" value="BY-kinase"/>
    <property type="match status" value="1"/>
</dbReference>
<dbReference type="GO" id="GO:0004713">
    <property type="term" value="F:protein tyrosine kinase activity"/>
    <property type="evidence" value="ECO:0007669"/>
    <property type="project" value="UniProtKB-KW"/>
</dbReference>
<keyword evidence="8" id="KW-1185">Reference proteome</keyword>
<dbReference type="KEGG" id="des:DSOUD_2109"/>
<evidence type="ECO:0000313" key="8">
    <source>
        <dbReference type="Proteomes" id="UP000057158"/>
    </source>
</evidence>
<keyword evidence="2" id="KW-0547">Nucleotide-binding</keyword>
<proteinExistence type="predicted"/>
<dbReference type="EMBL" id="CP010802">
    <property type="protein sequence ID" value="ALC16876.1"/>
    <property type="molecule type" value="Genomic_DNA"/>
</dbReference>
<dbReference type="SUPFAM" id="SSF52540">
    <property type="entry name" value="P-loop containing nucleoside triphosphate hydrolases"/>
    <property type="match status" value="1"/>
</dbReference>
<dbReference type="Proteomes" id="UP000057158">
    <property type="component" value="Chromosome"/>
</dbReference>
<dbReference type="PANTHER" id="PTHR32309:SF31">
    <property type="entry name" value="CAPSULAR EXOPOLYSACCHARIDE FAMILY"/>
    <property type="match status" value="1"/>
</dbReference>
<feature type="domain" description="AAA" evidence="6">
    <location>
        <begin position="96"/>
        <end position="251"/>
    </location>
</feature>
<evidence type="ECO:0000256" key="1">
    <source>
        <dbReference type="ARBA" id="ARBA00022679"/>
    </source>
</evidence>
<evidence type="ECO:0000256" key="4">
    <source>
        <dbReference type="ARBA" id="ARBA00022840"/>
    </source>
</evidence>
<evidence type="ECO:0000256" key="2">
    <source>
        <dbReference type="ARBA" id="ARBA00022741"/>
    </source>
</evidence>
<dbReference type="InterPro" id="IPR005702">
    <property type="entry name" value="Wzc-like_C"/>
</dbReference>
<evidence type="ECO:0000256" key="3">
    <source>
        <dbReference type="ARBA" id="ARBA00022777"/>
    </source>
</evidence>
<keyword evidence="3" id="KW-0418">Kinase</keyword>
<dbReference type="RefSeq" id="WP_053550928.1">
    <property type="nucleotide sequence ID" value="NZ_CP010802.1"/>
</dbReference>
<dbReference type="PANTHER" id="PTHR32309">
    <property type="entry name" value="TYROSINE-PROTEIN KINASE"/>
    <property type="match status" value="1"/>
</dbReference>
<evidence type="ECO:0000256" key="5">
    <source>
        <dbReference type="ARBA" id="ARBA00023137"/>
    </source>
</evidence>
<dbReference type="GO" id="GO:0005524">
    <property type="term" value="F:ATP binding"/>
    <property type="evidence" value="ECO:0007669"/>
    <property type="project" value="UniProtKB-KW"/>
</dbReference>
<dbReference type="PATRIC" id="fig|1603606.3.peg.2278"/>
<dbReference type="OrthoDB" id="9812433at2"/>
<dbReference type="InterPro" id="IPR050445">
    <property type="entry name" value="Bact_polysacc_biosynth/exp"/>
</dbReference>
<evidence type="ECO:0000313" key="7">
    <source>
        <dbReference type="EMBL" id="ALC16876.1"/>
    </source>
</evidence>
<dbReference type="NCBIfam" id="TIGR03018">
    <property type="entry name" value="pepcterm_TyrKin"/>
    <property type="match status" value="1"/>
</dbReference>
<keyword evidence="1" id="KW-0808">Transferase</keyword>
<organism evidence="7 8">
    <name type="scientific">Desulfuromonas soudanensis</name>
    <dbReference type="NCBI Taxonomy" id="1603606"/>
    <lineage>
        <taxon>Bacteria</taxon>
        <taxon>Pseudomonadati</taxon>
        <taxon>Thermodesulfobacteriota</taxon>
        <taxon>Desulfuromonadia</taxon>
        <taxon>Desulfuromonadales</taxon>
        <taxon>Desulfuromonadaceae</taxon>
        <taxon>Desulfuromonas</taxon>
    </lineage>
</organism>
<keyword evidence="4" id="KW-0067">ATP-binding</keyword>
<protein>
    <submittedName>
        <fullName evidence="7">Capsular exopolysaccharide family</fullName>
    </submittedName>
</protein>
<dbReference type="Pfam" id="PF13614">
    <property type="entry name" value="AAA_31"/>
    <property type="match status" value="1"/>
</dbReference>